<evidence type="ECO:0000256" key="6">
    <source>
        <dbReference type="ARBA" id="ARBA00023033"/>
    </source>
</evidence>
<name>A0A0F2M4S6_SPOSC</name>
<evidence type="ECO:0000313" key="12">
    <source>
        <dbReference type="Proteomes" id="UP000033710"/>
    </source>
</evidence>
<feature type="region of interest" description="Disordered" evidence="9">
    <location>
        <begin position="277"/>
        <end position="296"/>
    </location>
</feature>
<dbReference type="PRINTS" id="PR00465">
    <property type="entry name" value="EP450IV"/>
</dbReference>
<evidence type="ECO:0000313" key="11">
    <source>
        <dbReference type="EMBL" id="KJR83186.1"/>
    </source>
</evidence>
<keyword evidence="10" id="KW-1133">Transmembrane helix</keyword>
<dbReference type="InterPro" id="IPR036396">
    <property type="entry name" value="Cyt_P450_sf"/>
</dbReference>
<evidence type="ECO:0000256" key="10">
    <source>
        <dbReference type="SAM" id="Phobius"/>
    </source>
</evidence>
<evidence type="ECO:0000256" key="7">
    <source>
        <dbReference type="PIRSR" id="PIRSR602403-1"/>
    </source>
</evidence>
<evidence type="ECO:0000256" key="1">
    <source>
        <dbReference type="ARBA" id="ARBA00001971"/>
    </source>
</evidence>
<comment type="similarity">
    <text evidence="2 8">Belongs to the cytochrome P450 family.</text>
</comment>
<dbReference type="InterPro" id="IPR001128">
    <property type="entry name" value="Cyt_P450"/>
</dbReference>
<dbReference type="AlphaFoldDB" id="A0A0F2M4S6"/>
<dbReference type="Pfam" id="PF00067">
    <property type="entry name" value="p450"/>
    <property type="match status" value="1"/>
</dbReference>
<keyword evidence="10" id="KW-0472">Membrane</keyword>
<dbReference type="InterPro" id="IPR050121">
    <property type="entry name" value="Cytochrome_P450_monoxygenase"/>
</dbReference>
<keyword evidence="3 7" id="KW-0349">Heme</keyword>
<sequence>METSSAFFSSTFGTSLLPWALFTLAAIAVSRFVVFPLVGSPLNQIPNAHWSAPFSSLWILSVRYKDAETETLAEAHKKFGPVVRLGPNDVSIDSIDYVKTVYSGPFNRTKWYGIFDNYGVPCMFSVIPVKEHSMRKRMVSHVYSKSFLQASPAAAGQARAILLDRLLPILAEPAKAGQEHKGVEMFQLFQATSMDFITSYIYGLRGGTDFLRNPAAHGHWIQTYLTRFSAFFFQQELPELSRVVAKCGIFPLLRSAVRATNELADWNQTLFETTAARLDSPSVDGEADQPSPEDEPTVVKSFLSAVERENTAHGAESVLYNTVLQNPRLSAQSEMYDHIIAGQETTASTLAYLAWQLSVHQDVQDSLRTELLQLKADEDSGSPFLPDARTLDGLPVLHAVIMETLRLYAPFDGPLPRQTPASGCQLGPYRLPGGVRIAALAHTLHRESSVFPDPETWDYTRWTGADDKERNERNRQFWAFGSGGRMCIGSHFAMQEIKSIIAAIYSRFKTHVVDDSSMDPDDAEQVEPGAERLYLRFEPLP</sequence>
<dbReference type="Proteomes" id="UP000033710">
    <property type="component" value="Unassembled WGS sequence"/>
</dbReference>
<comment type="caution">
    <text evidence="11">The sequence shown here is derived from an EMBL/GenBank/DDBJ whole genome shotgun (WGS) entry which is preliminary data.</text>
</comment>
<reference evidence="11 12" key="2">
    <citation type="journal article" date="2015" name="Eukaryot. Cell">
        <title>Asexual propagation of a virulent clone complex in a human and feline outbreak of sporotrichosis.</title>
        <authorList>
            <person name="Teixeira Mde M."/>
            <person name="Rodrigues A.M."/>
            <person name="Tsui C.K."/>
            <person name="de Almeida L.G."/>
            <person name="Van Diepeningen A.D."/>
            <person name="van den Ende B.G."/>
            <person name="Fernandes G.F."/>
            <person name="Kano R."/>
            <person name="Hamelin R.C."/>
            <person name="Lopes-Bezerra L.M."/>
            <person name="Vasconcelos A.T."/>
            <person name="de Hoog S."/>
            <person name="de Camargo Z.P."/>
            <person name="Felipe M.S."/>
        </authorList>
    </citation>
    <scope>NUCLEOTIDE SEQUENCE [LARGE SCALE GENOMIC DNA]</scope>
    <source>
        <strain evidence="11 12">1099-18</strain>
    </source>
</reference>
<accession>A0A0F2M4S6</accession>
<dbReference type="Gene3D" id="1.10.630.10">
    <property type="entry name" value="Cytochrome P450"/>
    <property type="match status" value="1"/>
</dbReference>
<dbReference type="GO" id="GO:0020037">
    <property type="term" value="F:heme binding"/>
    <property type="evidence" value="ECO:0007669"/>
    <property type="project" value="InterPro"/>
</dbReference>
<dbReference type="PANTHER" id="PTHR24305">
    <property type="entry name" value="CYTOCHROME P450"/>
    <property type="match status" value="1"/>
</dbReference>
<proteinExistence type="inferred from homology"/>
<reference evidence="11 12" key="1">
    <citation type="journal article" date="2014" name="BMC Genomics">
        <title>Comparative genomics of the major fungal agents of human and animal Sporotrichosis: Sporothrix schenckii and Sporothrix brasiliensis.</title>
        <authorList>
            <person name="Teixeira M.M."/>
            <person name="de Almeida L.G."/>
            <person name="Kubitschek-Barreira P."/>
            <person name="Alves F.L."/>
            <person name="Kioshima E.S."/>
            <person name="Abadio A.K."/>
            <person name="Fernandes L."/>
            <person name="Derengowski L.S."/>
            <person name="Ferreira K.S."/>
            <person name="Souza R.C."/>
            <person name="Ruiz J.C."/>
            <person name="de Andrade N.C."/>
            <person name="Paes H.C."/>
            <person name="Nicola A.M."/>
            <person name="Albuquerque P."/>
            <person name="Gerber A.L."/>
            <person name="Martins V.P."/>
            <person name="Peconick L.D."/>
            <person name="Neto A.V."/>
            <person name="Chaucanez C.B."/>
            <person name="Silva P.A."/>
            <person name="Cunha O.L."/>
            <person name="de Oliveira F.F."/>
            <person name="dos Santos T.C."/>
            <person name="Barros A.L."/>
            <person name="Soares M.A."/>
            <person name="de Oliveira L.M."/>
            <person name="Marini M.M."/>
            <person name="Villalobos-Duno H."/>
            <person name="Cunha M.M."/>
            <person name="de Hoog S."/>
            <person name="da Silveira J.F."/>
            <person name="Henrissat B."/>
            <person name="Nino-Vega G.A."/>
            <person name="Cisalpino P.S."/>
            <person name="Mora-Montes H.M."/>
            <person name="Almeida S.R."/>
            <person name="Stajich J.E."/>
            <person name="Lopes-Bezerra L.M."/>
            <person name="Vasconcelos A.T."/>
            <person name="Felipe M.S."/>
        </authorList>
    </citation>
    <scope>NUCLEOTIDE SEQUENCE [LARGE SCALE GENOMIC DNA]</scope>
    <source>
        <strain evidence="11 12">1099-18</strain>
    </source>
</reference>
<feature type="transmembrane region" description="Helical" evidence="10">
    <location>
        <begin position="16"/>
        <end position="38"/>
    </location>
</feature>
<dbReference type="GO" id="GO:0016705">
    <property type="term" value="F:oxidoreductase activity, acting on paired donors, with incorporation or reduction of molecular oxygen"/>
    <property type="evidence" value="ECO:0007669"/>
    <property type="project" value="InterPro"/>
</dbReference>
<organism evidence="11 12">
    <name type="scientific">Sporothrix schenckii 1099-18</name>
    <dbReference type="NCBI Taxonomy" id="1397361"/>
    <lineage>
        <taxon>Eukaryota</taxon>
        <taxon>Fungi</taxon>
        <taxon>Dikarya</taxon>
        <taxon>Ascomycota</taxon>
        <taxon>Pezizomycotina</taxon>
        <taxon>Sordariomycetes</taxon>
        <taxon>Sordariomycetidae</taxon>
        <taxon>Ophiostomatales</taxon>
        <taxon>Ophiostomataceae</taxon>
        <taxon>Sporothrix</taxon>
    </lineage>
</organism>
<dbReference type="SUPFAM" id="SSF48264">
    <property type="entry name" value="Cytochrome P450"/>
    <property type="match status" value="1"/>
</dbReference>
<dbReference type="PROSITE" id="PS00086">
    <property type="entry name" value="CYTOCHROME_P450"/>
    <property type="match status" value="1"/>
</dbReference>
<keyword evidence="5 7" id="KW-0408">Iron</keyword>
<dbReference type="RefSeq" id="XP_016585862.1">
    <property type="nucleotide sequence ID" value="XM_016730952.1"/>
</dbReference>
<feature type="binding site" description="axial binding residue" evidence="7">
    <location>
        <position position="487"/>
    </location>
    <ligand>
        <name>heme</name>
        <dbReference type="ChEBI" id="CHEBI:30413"/>
    </ligand>
    <ligandPart>
        <name>Fe</name>
        <dbReference type="ChEBI" id="CHEBI:18248"/>
    </ligandPart>
</feature>
<dbReference type="GO" id="GO:0005506">
    <property type="term" value="F:iron ion binding"/>
    <property type="evidence" value="ECO:0007669"/>
    <property type="project" value="InterPro"/>
</dbReference>
<keyword evidence="10" id="KW-0812">Transmembrane</keyword>
<dbReference type="EMBL" id="AXCR01000010">
    <property type="protein sequence ID" value="KJR83186.1"/>
    <property type="molecule type" value="Genomic_DNA"/>
</dbReference>
<protein>
    <submittedName>
        <fullName evidence="11">Unspecific monooxygenase</fullName>
    </submittedName>
</protein>
<dbReference type="InterPro" id="IPR017972">
    <property type="entry name" value="Cyt_P450_CS"/>
</dbReference>
<dbReference type="GO" id="GO:0004497">
    <property type="term" value="F:monooxygenase activity"/>
    <property type="evidence" value="ECO:0007669"/>
    <property type="project" value="UniProtKB-KW"/>
</dbReference>
<dbReference type="InterPro" id="IPR002403">
    <property type="entry name" value="Cyt_P450_E_grp-IV"/>
</dbReference>
<evidence type="ECO:0000256" key="8">
    <source>
        <dbReference type="RuleBase" id="RU000461"/>
    </source>
</evidence>
<dbReference type="VEuPathDB" id="FungiDB:SPSK_04141"/>
<gene>
    <name evidence="11" type="ORF">SPSK_04141</name>
</gene>
<dbReference type="PANTHER" id="PTHR24305:SF166">
    <property type="entry name" value="CYTOCHROME P450 12A4, MITOCHONDRIAL-RELATED"/>
    <property type="match status" value="1"/>
</dbReference>
<dbReference type="KEGG" id="ssck:SPSK_04141"/>
<dbReference type="PRINTS" id="PR00385">
    <property type="entry name" value="P450"/>
</dbReference>
<evidence type="ECO:0000256" key="5">
    <source>
        <dbReference type="ARBA" id="ARBA00023004"/>
    </source>
</evidence>
<evidence type="ECO:0000256" key="4">
    <source>
        <dbReference type="ARBA" id="ARBA00022723"/>
    </source>
</evidence>
<keyword evidence="8" id="KW-0560">Oxidoreductase</keyword>
<evidence type="ECO:0000256" key="3">
    <source>
        <dbReference type="ARBA" id="ARBA00022617"/>
    </source>
</evidence>
<feature type="compositionally biased region" description="Acidic residues" evidence="9">
    <location>
        <begin position="285"/>
        <end position="296"/>
    </location>
</feature>
<evidence type="ECO:0000256" key="2">
    <source>
        <dbReference type="ARBA" id="ARBA00010617"/>
    </source>
</evidence>
<dbReference type="CDD" id="cd11059">
    <property type="entry name" value="CYP_fungal"/>
    <property type="match status" value="1"/>
</dbReference>
<dbReference type="GeneID" id="27666229"/>
<keyword evidence="4 7" id="KW-0479">Metal-binding</keyword>
<dbReference type="OrthoDB" id="1470350at2759"/>
<evidence type="ECO:0000256" key="9">
    <source>
        <dbReference type="SAM" id="MobiDB-lite"/>
    </source>
</evidence>
<comment type="cofactor">
    <cofactor evidence="1 7">
        <name>heme</name>
        <dbReference type="ChEBI" id="CHEBI:30413"/>
    </cofactor>
</comment>
<keyword evidence="6 8" id="KW-0503">Monooxygenase</keyword>